<evidence type="ECO:0000256" key="1">
    <source>
        <dbReference type="SAM" id="MobiDB-lite"/>
    </source>
</evidence>
<protein>
    <submittedName>
        <fullName evidence="2">Uncharacterized protein</fullName>
    </submittedName>
</protein>
<name>H6N847_MYCHN</name>
<dbReference type="AlphaFoldDB" id="H6N847"/>
<proteinExistence type="predicted"/>
<dbReference type="Proteomes" id="UP000009135">
    <property type="component" value="Chromosome"/>
</dbReference>
<gene>
    <name evidence="2" type="ordered locus">MHC_04815</name>
</gene>
<dbReference type="OrthoDB" id="9824711at2"/>
<evidence type="ECO:0000313" key="2">
    <source>
        <dbReference type="EMBL" id="AEW45819.1"/>
    </source>
</evidence>
<dbReference type="EMBL" id="CP003199">
    <property type="protein sequence ID" value="AEW45819.1"/>
    <property type="molecule type" value="Genomic_DNA"/>
</dbReference>
<organism evidence="2 3">
    <name type="scientific">Mycoplasma haemocanis (strain Illinois)</name>
    <dbReference type="NCBI Taxonomy" id="1111676"/>
    <lineage>
        <taxon>Bacteria</taxon>
        <taxon>Bacillati</taxon>
        <taxon>Mycoplasmatota</taxon>
        <taxon>Mollicutes</taxon>
        <taxon>Mycoplasmataceae</taxon>
        <taxon>Mycoplasma</taxon>
    </lineage>
</organism>
<evidence type="ECO:0000313" key="3">
    <source>
        <dbReference type="Proteomes" id="UP000009135"/>
    </source>
</evidence>
<reference evidence="2 3" key="1">
    <citation type="journal article" date="2012" name="J. Bacteriol.">
        <title>Complete genome sequence of Mycoplasma haemocanis strain Illinois.</title>
        <authorList>
            <person name="do Nascimento N.C."/>
            <person name="Guimaraes A.M."/>
            <person name="Santos A.P."/>
            <person name="Sanmiguel P.J."/>
            <person name="Messick J.B."/>
        </authorList>
    </citation>
    <scope>NUCLEOTIDE SEQUENCE [LARGE SCALE GENOMIC DNA]</scope>
    <source>
        <strain evidence="2 3">Illinois</strain>
    </source>
</reference>
<feature type="region of interest" description="Disordered" evidence="1">
    <location>
        <begin position="136"/>
        <end position="182"/>
    </location>
</feature>
<dbReference type="HOGENOM" id="CLU_098620_3_0_14"/>
<keyword evidence="3" id="KW-1185">Reference proteome</keyword>
<dbReference type="STRING" id="1111676.MHC_04815"/>
<accession>H6N847</accession>
<dbReference type="KEGG" id="mhe:MHC_04815"/>
<sequence length="214" mass="23643">MDVLIKSLVGLGVAGTVAGGGVLLSRSNLFGQSKTRITIKDEIEKRKWTLLTSSNLSEISEIQTAYKKSNPLVTLKFDGLTGNESDFATRLLNECRALYEKEFDSSYKEDLFEQLEKWCVVPKTVGQRLKDFNIIPISTDDPTSPNKETDSWKQKGKAHHGAQDGKFSDLTTKGGDGEEDAKALRGKCKVNLAVKSFEEGFKDTLGKVKSWCAN</sequence>